<evidence type="ECO:0000313" key="1">
    <source>
        <dbReference type="EMBL" id="PPK63297.1"/>
    </source>
</evidence>
<protein>
    <submittedName>
        <fullName evidence="1">Excreted virulence factor EspC (Type VII ESX diderm)</fullName>
    </submittedName>
</protein>
<keyword evidence="2" id="KW-1185">Reference proteome</keyword>
<dbReference type="AlphaFoldDB" id="A0A2S6GDI3"/>
<sequence length="106" mass="11350">MGDGFHVGVQQLRVHAANVEAVHARFAAVRAASSHISGDNQAYGLLCGWISGVLEGKHREADELVSGVESNLELVARALRDCADEYEATEDTNSLMIRSADGEGLR</sequence>
<name>A0A2S6GDI3_9PSEU</name>
<dbReference type="InterPro" id="IPR022536">
    <property type="entry name" value="EspC"/>
</dbReference>
<dbReference type="Proteomes" id="UP000239203">
    <property type="component" value="Unassembled WGS sequence"/>
</dbReference>
<proteinExistence type="predicted"/>
<accession>A0A2S6GDI3</accession>
<dbReference type="EMBL" id="PTIX01000029">
    <property type="protein sequence ID" value="PPK63297.1"/>
    <property type="molecule type" value="Genomic_DNA"/>
</dbReference>
<gene>
    <name evidence="1" type="ORF">CLV40_12910</name>
</gene>
<reference evidence="1 2" key="1">
    <citation type="submission" date="2018-02" db="EMBL/GenBank/DDBJ databases">
        <title>Genomic Encyclopedia of Archaeal and Bacterial Type Strains, Phase II (KMG-II): from individual species to whole genera.</title>
        <authorList>
            <person name="Goeker M."/>
        </authorList>
    </citation>
    <scope>NUCLEOTIDE SEQUENCE [LARGE SCALE GENOMIC DNA]</scope>
    <source>
        <strain evidence="1 2">YU 961-1</strain>
    </source>
</reference>
<comment type="caution">
    <text evidence="1">The sequence shown here is derived from an EMBL/GenBank/DDBJ whole genome shotgun (WGS) entry which is preliminary data.</text>
</comment>
<dbReference type="RefSeq" id="WP_104482789.1">
    <property type="nucleotide sequence ID" value="NZ_CP154825.1"/>
</dbReference>
<organism evidence="1 2">
    <name type="scientific">Actinokineospora auranticolor</name>
    <dbReference type="NCBI Taxonomy" id="155976"/>
    <lineage>
        <taxon>Bacteria</taxon>
        <taxon>Bacillati</taxon>
        <taxon>Actinomycetota</taxon>
        <taxon>Actinomycetes</taxon>
        <taxon>Pseudonocardiales</taxon>
        <taxon>Pseudonocardiaceae</taxon>
        <taxon>Actinokineospora</taxon>
    </lineage>
</organism>
<dbReference type="OrthoDB" id="3688882at2"/>
<dbReference type="Pfam" id="PF10824">
    <property type="entry name" value="T7SS_ESX_EspC"/>
    <property type="match status" value="1"/>
</dbReference>
<evidence type="ECO:0000313" key="2">
    <source>
        <dbReference type="Proteomes" id="UP000239203"/>
    </source>
</evidence>
<dbReference type="GO" id="GO:0009306">
    <property type="term" value="P:protein secretion"/>
    <property type="evidence" value="ECO:0007669"/>
    <property type="project" value="InterPro"/>
</dbReference>